<dbReference type="CDD" id="cd09859">
    <property type="entry name" value="PIN_53EXO"/>
    <property type="match status" value="1"/>
</dbReference>
<dbReference type="SUPFAM" id="SSF47807">
    <property type="entry name" value="5' to 3' exonuclease, C-terminal subdomain"/>
    <property type="match status" value="1"/>
</dbReference>
<dbReference type="GO" id="GO:0006302">
    <property type="term" value="P:double-strand break repair"/>
    <property type="evidence" value="ECO:0007669"/>
    <property type="project" value="TreeGrafter"/>
</dbReference>
<evidence type="ECO:0000313" key="17">
    <source>
        <dbReference type="EMBL" id="HIW02889.1"/>
    </source>
</evidence>
<dbReference type="SMART" id="SM00482">
    <property type="entry name" value="POLAc"/>
    <property type="match status" value="1"/>
</dbReference>
<dbReference type="InterPro" id="IPR029060">
    <property type="entry name" value="PIN-like_dom_sf"/>
</dbReference>
<dbReference type="InterPro" id="IPR002421">
    <property type="entry name" value="5-3_exonuclease"/>
</dbReference>
<dbReference type="AlphaFoldDB" id="A0A9D1Q0A1"/>
<keyword evidence="4 14" id="KW-0235">DNA replication</keyword>
<comment type="subunit">
    <text evidence="14">Single-chain monomer with multiple functions.</text>
</comment>
<dbReference type="PRINTS" id="PR00868">
    <property type="entry name" value="DNAPOLI"/>
</dbReference>
<dbReference type="FunFam" id="1.10.150.20:FF:000003">
    <property type="entry name" value="DNA polymerase I"/>
    <property type="match status" value="1"/>
</dbReference>
<dbReference type="InterPro" id="IPR008918">
    <property type="entry name" value="HhH2"/>
</dbReference>
<evidence type="ECO:0000256" key="10">
    <source>
        <dbReference type="ARBA" id="ARBA00023125"/>
    </source>
</evidence>
<dbReference type="Gene3D" id="3.40.50.1010">
    <property type="entry name" value="5'-nuclease"/>
    <property type="match status" value="1"/>
</dbReference>
<feature type="domain" description="5'-3' exonuclease" evidence="15">
    <location>
        <begin position="3"/>
        <end position="260"/>
    </location>
</feature>
<keyword evidence="7 14" id="KW-0378">Hydrolase</keyword>
<evidence type="ECO:0000256" key="6">
    <source>
        <dbReference type="ARBA" id="ARBA00022763"/>
    </source>
</evidence>
<gene>
    <name evidence="14 17" type="primary">polA</name>
    <name evidence="17" type="ORF">H9892_06075</name>
</gene>
<evidence type="ECO:0000256" key="4">
    <source>
        <dbReference type="ARBA" id="ARBA00022705"/>
    </source>
</evidence>
<evidence type="ECO:0000256" key="3">
    <source>
        <dbReference type="ARBA" id="ARBA00022695"/>
    </source>
</evidence>
<evidence type="ECO:0000256" key="12">
    <source>
        <dbReference type="ARBA" id="ARBA00049244"/>
    </source>
</evidence>
<dbReference type="CDD" id="cd09898">
    <property type="entry name" value="H3TH_53EXO"/>
    <property type="match status" value="1"/>
</dbReference>
<dbReference type="Pfam" id="PF02739">
    <property type="entry name" value="5_3_exonuc_N"/>
    <property type="match status" value="1"/>
</dbReference>
<dbReference type="Gene3D" id="3.30.420.10">
    <property type="entry name" value="Ribonuclease H-like superfamily/Ribonuclease H"/>
    <property type="match status" value="1"/>
</dbReference>
<keyword evidence="5" id="KW-0540">Nuclease</keyword>
<evidence type="ECO:0000256" key="13">
    <source>
        <dbReference type="NCBIfam" id="TIGR00593"/>
    </source>
</evidence>
<dbReference type="NCBIfam" id="NF004397">
    <property type="entry name" value="PRK05755.1"/>
    <property type="match status" value="1"/>
</dbReference>
<dbReference type="Pfam" id="PF01367">
    <property type="entry name" value="5_3_exonuc"/>
    <property type="match status" value="1"/>
</dbReference>
<dbReference type="GO" id="GO:0003677">
    <property type="term" value="F:DNA binding"/>
    <property type="evidence" value="ECO:0007669"/>
    <property type="project" value="UniProtKB-UniRule"/>
</dbReference>
<dbReference type="Gene3D" id="3.30.70.370">
    <property type="match status" value="1"/>
</dbReference>
<dbReference type="InterPro" id="IPR020045">
    <property type="entry name" value="DNA_polI_H3TH"/>
</dbReference>
<protein>
    <recommendedName>
        <fullName evidence="13 14">DNA polymerase I</fullName>
        <ecNumber evidence="13 14">2.7.7.7</ecNumber>
    </recommendedName>
</protein>
<dbReference type="InterPro" id="IPR018320">
    <property type="entry name" value="DNA_polymerase_1"/>
</dbReference>
<sequence length="846" mass="94221">MELKDELVLIDGNSLINRAFYALPLLTGKDGIYTNAVYGFANILARLIEEYSPRYMAVAFDMKAKTFRHKMYDGYKATRRGMPEELACQLPLLKEMLDKMGIKYIEQEGIEADDIIGTLAARHALPTYILTGDRDSFQLISDTVTVLFTRRGITDVAKMTPSALKETMKLTPSQVVDYKALAGDPSDNIPGVPGIGEKKAMDLLDHYGSVAGIYSHIGDIKGKLREHLENGRQSCDMSYMLARIKTDCDVDVPLSELKYRFPFSEEVMEFFTRMDFKSLTRRAELFGDSVEAAPVYSRADIIALSSAGELAVVAGEAQSFGISLGSDKLSVSTDGARQYDLPLKTDLLGDGPSESEALAAIKDRLEDESVVKFVYDAKSLMRRLGGCGITLRGYEDVALMEYLVKPNFKYSSAEGLAETLGMTVDSAAAALVLDGKAMLASLEEQGMTDLYRNVERPLPAVLYDMQKTGFLIDLGLLAELKDKYAALEEEIKEHIFELAGGRFNLNSPKQLGIKLFDEMGIKYPKRRGERSTSAEILNTIKDEHPIVPEVIRFRYISKLRSTYLDGLSKVAGADGIVHTEFNQMQTSTGRLSSSEPNLQNIPVREEEGKILRALFIARKGHVLVSSDYSQIELRVMAHLSGDENLIEAYREGLDVHTAVARELFGTAEPDAHERRVAKTVNFGIIYGMSAFGLGERLGITTAEAKSYIDRYFGRFPRVHEYLEEVVAGARERGYAESLFGRRRVIPELHSRDYRQRNFGERAAMNMPLQSTAADIIKIAMIKVYEALRGMRSKLILQVHDELILDCPEDEADRAAALLKREMESAVTLKVPLVASVSTGRNWLDCK</sequence>
<dbReference type="SMART" id="SM00279">
    <property type="entry name" value="HhH2"/>
    <property type="match status" value="1"/>
</dbReference>
<comment type="similarity">
    <text evidence="1 14">Belongs to the DNA polymerase type-A family.</text>
</comment>
<dbReference type="InterPro" id="IPR036279">
    <property type="entry name" value="5-3_exonuclease_C_sf"/>
</dbReference>
<dbReference type="InterPro" id="IPR036397">
    <property type="entry name" value="RNaseH_sf"/>
</dbReference>
<keyword evidence="9 14" id="KW-0239">DNA-directed DNA polymerase</keyword>
<dbReference type="NCBIfam" id="TIGR00593">
    <property type="entry name" value="pola"/>
    <property type="match status" value="1"/>
</dbReference>
<evidence type="ECO:0000256" key="1">
    <source>
        <dbReference type="ARBA" id="ARBA00007705"/>
    </source>
</evidence>
<evidence type="ECO:0000256" key="9">
    <source>
        <dbReference type="ARBA" id="ARBA00022932"/>
    </source>
</evidence>
<feature type="domain" description="DNA-directed DNA polymerase family A palm" evidence="16">
    <location>
        <begin position="608"/>
        <end position="810"/>
    </location>
</feature>
<dbReference type="InterPro" id="IPR020046">
    <property type="entry name" value="5-3_exonucl_a-hlix_arch_N"/>
</dbReference>
<dbReference type="InterPro" id="IPR043502">
    <property type="entry name" value="DNA/RNA_pol_sf"/>
</dbReference>
<dbReference type="GO" id="GO:0006261">
    <property type="term" value="P:DNA-templated DNA replication"/>
    <property type="evidence" value="ECO:0007669"/>
    <property type="project" value="UniProtKB-UniRule"/>
</dbReference>
<evidence type="ECO:0000256" key="2">
    <source>
        <dbReference type="ARBA" id="ARBA00022679"/>
    </source>
</evidence>
<dbReference type="InterPro" id="IPR012337">
    <property type="entry name" value="RNaseH-like_sf"/>
</dbReference>
<dbReference type="PANTHER" id="PTHR10133:SF27">
    <property type="entry name" value="DNA POLYMERASE NU"/>
    <property type="match status" value="1"/>
</dbReference>
<evidence type="ECO:0000256" key="11">
    <source>
        <dbReference type="ARBA" id="ARBA00023204"/>
    </source>
</evidence>
<keyword evidence="8 14" id="KW-0269">Exonuclease</keyword>
<dbReference type="GO" id="GO:0008409">
    <property type="term" value="F:5'-3' exonuclease activity"/>
    <property type="evidence" value="ECO:0007669"/>
    <property type="project" value="UniProtKB-UniRule"/>
</dbReference>
<keyword evidence="2 14" id="KW-0808">Transferase</keyword>
<keyword evidence="10 14" id="KW-0238">DNA-binding</keyword>
<dbReference type="FunFam" id="3.40.50.1010:FF:000001">
    <property type="entry name" value="DNA polymerase I"/>
    <property type="match status" value="1"/>
</dbReference>
<dbReference type="GO" id="GO:0003887">
    <property type="term" value="F:DNA-directed DNA polymerase activity"/>
    <property type="evidence" value="ECO:0007669"/>
    <property type="project" value="UniProtKB-UniRule"/>
</dbReference>
<dbReference type="Gene3D" id="1.20.1060.10">
    <property type="entry name" value="Taq DNA Polymerase, Chain T, domain 4"/>
    <property type="match status" value="1"/>
</dbReference>
<dbReference type="EC" id="2.7.7.7" evidence="13 14"/>
<evidence type="ECO:0000259" key="16">
    <source>
        <dbReference type="SMART" id="SM00482"/>
    </source>
</evidence>
<dbReference type="SUPFAM" id="SSF56672">
    <property type="entry name" value="DNA/RNA polymerases"/>
    <property type="match status" value="1"/>
</dbReference>
<dbReference type="Pfam" id="PF00476">
    <property type="entry name" value="DNA_pol_A"/>
    <property type="match status" value="1"/>
</dbReference>
<keyword evidence="3 14" id="KW-0548">Nucleotidyltransferase</keyword>
<evidence type="ECO:0000256" key="7">
    <source>
        <dbReference type="ARBA" id="ARBA00022801"/>
    </source>
</evidence>
<comment type="function">
    <text evidence="14">In addition to polymerase activity, this DNA polymerase exhibits 5'-3' exonuclease activity.</text>
</comment>
<evidence type="ECO:0000256" key="8">
    <source>
        <dbReference type="ARBA" id="ARBA00022839"/>
    </source>
</evidence>
<dbReference type="SUPFAM" id="SSF88723">
    <property type="entry name" value="PIN domain-like"/>
    <property type="match status" value="1"/>
</dbReference>
<dbReference type="CDD" id="cd08637">
    <property type="entry name" value="DNA_pol_A_pol_I_C"/>
    <property type="match status" value="1"/>
</dbReference>
<evidence type="ECO:0000259" key="15">
    <source>
        <dbReference type="SMART" id="SM00475"/>
    </source>
</evidence>
<name>A0A9D1Q0A1_9FIRM</name>
<dbReference type="SUPFAM" id="SSF53098">
    <property type="entry name" value="Ribonuclease H-like"/>
    <property type="match status" value="1"/>
</dbReference>
<proteinExistence type="inferred from homology"/>
<dbReference type="Gene3D" id="1.10.150.20">
    <property type="entry name" value="5' to 3' exonuclease, C-terminal subdomain"/>
    <property type="match status" value="2"/>
</dbReference>
<dbReference type="Proteomes" id="UP000823990">
    <property type="component" value="Unassembled WGS sequence"/>
</dbReference>
<keyword evidence="11 14" id="KW-0234">DNA repair</keyword>
<dbReference type="InterPro" id="IPR019760">
    <property type="entry name" value="DNA-dir_DNA_pol_A_CS"/>
</dbReference>
<accession>A0A9D1Q0A1</accession>
<keyword evidence="6 14" id="KW-0227">DNA damage</keyword>
<comment type="caution">
    <text evidence="17">The sequence shown here is derived from an EMBL/GenBank/DDBJ whole genome shotgun (WGS) entry which is preliminary data.</text>
</comment>
<dbReference type="EMBL" id="DXHS01000097">
    <property type="protein sequence ID" value="HIW02889.1"/>
    <property type="molecule type" value="Genomic_DNA"/>
</dbReference>
<comment type="catalytic activity">
    <reaction evidence="12 14">
        <text>DNA(n) + a 2'-deoxyribonucleoside 5'-triphosphate = DNA(n+1) + diphosphate</text>
        <dbReference type="Rhea" id="RHEA:22508"/>
        <dbReference type="Rhea" id="RHEA-COMP:17339"/>
        <dbReference type="Rhea" id="RHEA-COMP:17340"/>
        <dbReference type="ChEBI" id="CHEBI:33019"/>
        <dbReference type="ChEBI" id="CHEBI:61560"/>
        <dbReference type="ChEBI" id="CHEBI:173112"/>
        <dbReference type="EC" id="2.7.7.7"/>
    </reaction>
</comment>
<evidence type="ECO:0000313" key="18">
    <source>
        <dbReference type="Proteomes" id="UP000823990"/>
    </source>
</evidence>
<dbReference type="InterPro" id="IPR002298">
    <property type="entry name" value="DNA_polymerase_A"/>
</dbReference>
<dbReference type="FunFam" id="1.10.150.20:FF:000002">
    <property type="entry name" value="DNA polymerase I"/>
    <property type="match status" value="1"/>
</dbReference>
<reference evidence="17" key="2">
    <citation type="submission" date="2021-04" db="EMBL/GenBank/DDBJ databases">
        <authorList>
            <person name="Gilroy R."/>
        </authorList>
    </citation>
    <scope>NUCLEOTIDE SEQUENCE</scope>
    <source>
        <strain evidence="17">12435</strain>
    </source>
</reference>
<dbReference type="SMART" id="SM00475">
    <property type="entry name" value="53EXOc"/>
    <property type="match status" value="1"/>
</dbReference>
<organism evidence="17 18">
    <name type="scientific">Candidatus Protoclostridium stercorigallinarum</name>
    <dbReference type="NCBI Taxonomy" id="2838741"/>
    <lineage>
        <taxon>Bacteria</taxon>
        <taxon>Bacillati</taxon>
        <taxon>Bacillota</taxon>
        <taxon>Clostridia</taxon>
        <taxon>Candidatus Protoclostridium</taxon>
    </lineage>
</organism>
<dbReference type="PANTHER" id="PTHR10133">
    <property type="entry name" value="DNA POLYMERASE I"/>
    <property type="match status" value="1"/>
</dbReference>
<evidence type="ECO:0000256" key="14">
    <source>
        <dbReference type="RuleBase" id="RU004460"/>
    </source>
</evidence>
<reference evidence="17" key="1">
    <citation type="journal article" date="2021" name="PeerJ">
        <title>Extensive microbial diversity within the chicken gut microbiome revealed by metagenomics and culture.</title>
        <authorList>
            <person name="Gilroy R."/>
            <person name="Ravi A."/>
            <person name="Getino M."/>
            <person name="Pursley I."/>
            <person name="Horton D.L."/>
            <person name="Alikhan N.F."/>
            <person name="Baker D."/>
            <person name="Gharbi K."/>
            <person name="Hall N."/>
            <person name="Watson M."/>
            <person name="Adriaenssens E.M."/>
            <person name="Foster-Nyarko E."/>
            <person name="Jarju S."/>
            <person name="Secka A."/>
            <person name="Antonio M."/>
            <person name="Oren A."/>
            <person name="Chaudhuri R.R."/>
            <person name="La Ragione R."/>
            <person name="Hildebrand F."/>
            <person name="Pallen M.J."/>
        </authorList>
    </citation>
    <scope>NUCLEOTIDE SEQUENCE</scope>
    <source>
        <strain evidence="17">12435</strain>
    </source>
</reference>
<dbReference type="PROSITE" id="PS00447">
    <property type="entry name" value="DNA_POLYMERASE_A"/>
    <property type="match status" value="1"/>
</dbReference>
<evidence type="ECO:0000256" key="5">
    <source>
        <dbReference type="ARBA" id="ARBA00022722"/>
    </source>
</evidence>
<dbReference type="InterPro" id="IPR001098">
    <property type="entry name" value="DNA-dir_DNA_pol_A_palm_dom"/>
</dbReference>